<sequence>MLPPTPLLPLWSTPLGLYRYAQADAINDLLVRVFESMRATDPAARGGHIHFYASRDDLLQRIRLPEWDDLVRFIVDSLRQTVALANQSTWSEATPGLQIAMRGMWFQIANQGSFHDVHTHGNCSWSGVYCVQVDADAQRAAHPLLGSTNGITRFYGPNFNHLGGAFVDFGNAYLQSAQLDVPPLAGQLVVFPSWLPHQALPYAGKTDRIIVSFNASVHAASGSDQLHTYAHV</sequence>
<reference evidence="1" key="1">
    <citation type="submission" date="2016-10" db="EMBL/GenBank/DDBJ databases">
        <title>Sequence of Gallionella enrichment culture.</title>
        <authorList>
            <person name="Poehlein A."/>
            <person name="Muehling M."/>
            <person name="Daniel R."/>
        </authorList>
    </citation>
    <scope>NUCLEOTIDE SEQUENCE</scope>
</reference>
<protein>
    <submittedName>
        <fullName evidence="1">Uncharacterized protein</fullName>
    </submittedName>
</protein>
<dbReference type="EMBL" id="MLJW01000402">
    <property type="protein sequence ID" value="OIQ87828.1"/>
    <property type="molecule type" value="Genomic_DNA"/>
</dbReference>
<organism evidence="1">
    <name type="scientific">mine drainage metagenome</name>
    <dbReference type="NCBI Taxonomy" id="410659"/>
    <lineage>
        <taxon>unclassified sequences</taxon>
        <taxon>metagenomes</taxon>
        <taxon>ecological metagenomes</taxon>
    </lineage>
</organism>
<comment type="caution">
    <text evidence="1">The sequence shown here is derived from an EMBL/GenBank/DDBJ whole genome shotgun (WGS) entry which is preliminary data.</text>
</comment>
<dbReference type="InterPro" id="IPR012668">
    <property type="entry name" value="CHP02466"/>
</dbReference>
<dbReference type="Pfam" id="PF13759">
    <property type="entry name" value="2OG-FeII_Oxy_5"/>
    <property type="match status" value="1"/>
</dbReference>
<proteinExistence type="predicted"/>
<dbReference type="AlphaFoldDB" id="A0A1J5R709"/>
<accession>A0A1J5R709</accession>
<evidence type="ECO:0000313" key="1">
    <source>
        <dbReference type="EMBL" id="OIQ87828.1"/>
    </source>
</evidence>
<gene>
    <name evidence="1" type="ORF">GALL_303190</name>
</gene>
<dbReference type="Gene3D" id="2.60.120.620">
    <property type="entry name" value="q2cbj1_9rhob like domain"/>
    <property type="match status" value="1"/>
</dbReference>
<name>A0A1J5R709_9ZZZZ</name>